<dbReference type="AlphaFoldDB" id="A0A078ADS3"/>
<dbReference type="EMBL" id="CCKQ01008528">
    <property type="protein sequence ID" value="CDW79991.1"/>
    <property type="molecule type" value="Genomic_DNA"/>
</dbReference>
<evidence type="ECO:0000313" key="3">
    <source>
        <dbReference type="Proteomes" id="UP000039865"/>
    </source>
</evidence>
<dbReference type="Proteomes" id="UP000039865">
    <property type="component" value="Unassembled WGS sequence"/>
</dbReference>
<evidence type="ECO:0000313" key="2">
    <source>
        <dbReference type="EMBL" id="CDW79991.1"/>
    </source>
</evidence>
<name>A0A078ADS3_STYLE</name>
<reference evidence="2 3" key="1">
    <citation type="submission" date="2014-06" db="EMBL/GenBank/DDBJ databases">
        <authorList>
            <person name="Swart Estienne"/>
        </authorList>
    </citation>
    <scope>NUCLEOTIDE SEQUENCE [LARGE SCALE GENOMIC DNA]</scope>
    <source>
        <strain evidence="2 3">130c</strain>
    </source>
</reference>
<dbReference type="OrthoDB" id="308522at2759"/>
<sequence length="274" mass="31503">MKKIAQLLFKNTRASQQVVQNVEAVKTPVTNQNHHHHHPNHEHSHNHKQVQYPKPNIPKSVADNISTCQVHEEKEYPNVKALEMCMSCEAGMCYICANDHIDTNHTIDWGFDIFNVMEPPRNEKNESFNAGYRTLLDFEKAKCPCGNKLVGNKNSTICAACGSATCSAECHDMFIQSQGKCLFIRNFINNEETRMIQIYQDDNDKHFQDNVERLCLCECESCSKISPHPVHNCFYRCKNRLKMDDKTIRQLGLNQDCHCQCTDCFSSKYLSLLI</sequence>
<evidence type="ECO:0000256" key="1">
    <source>
        <dbReference type="SAM" id="MobiDB-lite"/>
    </source>
</evidence>
<keyword evidence="3" id="KW-1185">Reference proteome</keyword>
<accession>A0A078ADS3</accession>
<dbReference type="InParanoid" id="A0A078ADS3"/>
<dbReference type="OMA" id="RGFRQYG"/>
<proteinExistence type="predicted"/>
<feature type="compositionally biased region" description="Basic residues" evidence="1">
    <location>
        <begin position="33"/>
        <end position="48"/>
    </location>
</feature>
<feature type="region of interest" description="Disordered" evidence="1">
    <location>
        <begin position="30"/>
        <end position="50"/>
    </location>
</feature>
<protein>
    <submittedName>
        <fullName evidence="2">Uncharacterized protein</fullName>
    </submittedName>
</protein>
<gene>
    <name evidence="2" type="primary">Contig626.g691</name>
    <name evidence="2" type="ORF">STYLEM_8983</name>
</gene>
<organism evidence="2 3">
    <name type="scientific">Stylonychia lemnae</name>
    <name type="common">Ciliate</name>
    <dbReference type="NCBI Taxonomy" id="5949"/>
    <lineage>
        <taxon>Eukaryota</taxon>
        <taxon>Sar</taxon>
        <taxon>Alveolata</taxon>
        <taxon>Ciliophora</taxon>
        <taxon>Intramacronucleata</taxon>
        <taxon>Spirotrichea</taxon>
        <taxon>Stichotrichia</taxon>
        <taxon>Sporadotrichida</taxon>
        <taxon>Oxytrichidae</taxon>
        <taxon>Stylonychinae</taxon>
        <taxon>Stylonychia</taxon>
    </lineage>
</organism>